<keyword evidence="5 9" id="KW-1133">Transmembrane helix</keyword>
<evidence type="ECO:0000256" key="2">
    <source>
        <dbReference type="ARBA" id="ARBA00008914"/>
    </source>
</evidence>
<keyword evidence="11" id="KW-0966">Cell projection</keyword>
<keyword evidence="11" id="KW-0969">Cilium</keyword>
<sequence>MSTHNDRRPIIIRRRKIIHKHHGGSWKIALADFMTALMALFLVMWILSSSSRETREGVADYFSTPLLTALTNGDSQAVSPQVIPGGGPDPMTTEGERARIDTRMQPRPSEQQKRAFRNLQRRIEMAIEQDPTLKGIRNQLRFDMTQEGLRIQLLDNEQRPMFALGSDAIAPYLQNLLRTMAPLLNDLPNDLSISGHTDSLAYLNGYQGYSNWELSTDRANASRRELILGGLDAAKLLRVAGMADQVVMPGSEADNPINRRIELVVLFPSVAELIRHPGTLAPAIQPRQDMKAETMIAQSPDQPDQVPGVATDEGTGSISAVTH</sequence>
<dbReference type="GO" id="GO:0005886">
    <property type="term" value="C:plasma membrane"/>
    <property type="evidence" value="ECO:0007669"/>
    <property type="project" value="UniProtKB-SubCell"/>
</dbReference>
<evidence type="ECO:0000259" key="10">
    <source>
        <dbReference type="PROSITE" id="PS51123"/>
    </source>
</evidence>
<feature type="domain" description="OmpA-like" evidence="10">
    <location>
        <begin position="149"/>
        <end position="269"/>
    </location>
</feature>
<comment type="similarity">
    <text evidence="2">Belongs to the MotB family.</text>
</comment>
<evidence type="ECO:0000256" key="3">
    <source>
        <dbReference type="ARBA" id="ARBA00022475"/>
    </source>
</evidence>
<feature type="transmembrane region" description="Helical" evidence="9">
    <location>
        <begin position="24"/>
        <end position="47"/>
    </location>
</feature>
<dbReference type="EMBL" id="FRCA01000005">
    <property type="protein sequence ID" value="SHM11590.1"/>
    <property type="molecule type" value="Genomic_DNA"/>
</dbReference>
<proteinExistence type="inferred from homology"/>
<evidence type="ECO:0000313" key="13">
    <source>
        <dbReference type="Proteomes" id="UP000184123"/>
    </source>
</evidence>
<dbReference type="Gene3D" id="3.30.1330.60">
    <property type="entry name" value="OmpA-like domain"/>
    <property type="match status" value="1"/>
</dbReference>
<dbReference type="EMBL" id="BJXU01000052">
    <property type="protein sequence ID" value="GEN23661.1"/>
    <property type="molecule type" value="Genomic_DNA"/>
</dbReference>
<accession>A0A1M7G5P8</accession>
<gene>
    <name evidence="11" type="primary">motB</name>
    <name evidence="11" type="ORF">HCU01_16100</name>
    <name evidence="12" type="ORF">SAMN05660971_02201</name>
</gene>
<keyword evidence="4 9" id="KW-0812">Transmembrane</keyword>
<dbReference type="Pfam" id="PF00691">
    <property type="entry name" value="OmpA"/>
    <property type="match status" value="1"/>
</dbReference>
<keyword evidence="6 7" id="KW-0472">Membrane</keyword>
<dbReference type="InterPro" id="IPR036737">
    <property type="entry name" value="OmpA-like_sf"/>
</dbReference>
<dbReference type="OrthoDB" id="9809186at2"/>
<organism evidence="12 13">
    <name type="scientific">Halomonas cupida</name>
    <dbReference type="NCBI Taxonomy" id="44933"/>
    <lineage>
        <taxon>Bacteria</taxon>
        <taxon>Pseudomonadati</taxon>
        <taxon>Pseudomonadota</taxon>
        <taxon>Gammaproteobacteria</taxon>
        <taxon>Oceanospirillales</taxon>
        <taxon>Halomonadaceae</taxon>
        <taxon>Halomonas</taxon>
    </lineage>
</organism>
<keyword evidence="11" id="KW-0282">Flagellum</keyword>
<dbReference type="NCBIfam" id="NF006548">
    <property type="entry name" value="PRK09041.1"/>
    <property type="match status" value="1"/>
</dbReference>
<dbReference type="STRING" id="44933.SAMN05660971_02201"/>
<evidence type="ECO:0000256" key="8">
    <source>
        <dbReference type="SAM" id="MobiDB-lite"/>
    </source>
</evidence>
<keyword evidence="3" id="KW-1003">Cell membrane</keyword>
<evidence type="ECO:0000256" key="5">
    <source>
        <dbReference type="ARBA" id="ARBA00022989"/>
    </source>
</evidence>
<dbReference type="AlphaFoldDB" id="A0A1M7G5P8"/>
<dbReference type="InterPro" id="IPR025713">
    <property type="entry name" value="MotB-like_N_dom"/>
</dbReference>
<evidence type="ECO:0000256" key="1">
    <source>
        <dbReference type="ARBA" id="ARBA00004162"/>
    </source>
</evidence>
<dbReference type="SUPFAM" id="SSF103088">
    <property type="entry name" value="OmpA-like"/>
    <property type="match status" value="1"/>
</dbReference>
<evidence type="ECO:0000313" key="12">
    <source>
        <dbReference type="EMBL" id="SHM11590.1"/>
    </source>
</evidence>
<keyword evidence="14" id="KW-1185">Reference proteome</keyword>
<feature type="region of interest" description="Disordered" evidence="8">
    <location>
        <begin position="296"/>
        <end position="323"/>
    </location>
</feature>
<dbReference type="PANTHER" id="PTHR30329:SF18">
    <property type="entry name" value="MOTILITY PROTEIN B"/>
    <property type="match status" value="1"/>
</dbReference>
<reference evidence="12 13" key="1">
    <citation type="submission" date="2016-11" db="EMBL/GenBank/DDBJ databases">
        <authorList>
            <person name="Jaros S."/>
            <person name="Januszkiewicz K."/>
            <person name="Wedrychowicz H."/>
        </authorList>
    </citation>
    <scope>NUCLEOTIDE SEQUENCE [LARGE SCALE GENOMIC DNA]</scope>
    <source>
        <strain evidence="12 13">DSM 4740</strain>
    </source>
</reference>
<protein>
    <submittedName>
        <fullName evidence="12">Chemotaxis protein MotB</fullName>
    </submittedName>
    <submittedName>
        <fullName evidence="11">Flagellar motor protein MotB</fullName>
    </submittedName>
</protein>
<dbReference type="PANTHER" id="PTHR30329">
    <property type="entry name" value="STATOR ELEMENT OF FLAGELLAR MOTOR COMPLEX"/>
    <property type="match status" value="1"/>
</dbReference>
<dbReference type="Proteomes" id="UP000184123">
    <property type="component" value="Unassembled WGS sequence"/>
</dbReference>
<evidence type="ECO:0000313" key="11">
    <source>
        <dbReference type="EMBL" id="GEN23661.1"/>
    </source>
</evidence>
<dbReference type="PROSITE" id="PS51123">
    <property type="entry name" value="OMPA_2"/>
    <property type="match status" value="1"/>
</dbReference>
<comment type="subcellular location">
    <subcellularLocation>
        <location evidence="1">Cell membrane</location>
        <topology evidence="1">Single-pass membrane protein</topology>
    </subcellularLocation>
</comment>
<evidence type="ECO:0000256" key="7">
    <source>
        <dbReference type="PROSITE-ProRule" id="PRU00473"/>
    </source>
</evidence>
<dbReference type="InterPro" id="IPR006665">
    <property type="entry name" value="OmpA-like"/>
</dbReference>
<feature type="compositionally biased region" description="Polar residues" evidence="8">
    <location>
        <begin position="314"/>
        <end position="323"/>
    </location>
</feature>
<dbReference type="InterPro" id="IPR050330">
    <property type="entry name" value="Bact_OuterMem_StrucFunc"/>
</dbReference>
<evidence type="ECO:0000313" key="14">
    <source>
        <dbReference type="Proteomes" id="UP000321726"/>
    </source>
</evidence>
<dbReference type="RefSeq" id="WP_084541883.1">
    <property type="nucleotide sequence ID" value="NZ_BJXU01000052.1"/>
</dbReference>
<dbReference type="Pfam" id="PF13677">
    <property type="entry name" value="MotB_plug"/>
    <property type="match status" value="1"/>
</dbReference>
<reference evidence="11 14" key="2">
    <citation type="submission" date="2019-07" db="EMBL/GenBank/DDBJ databases">
        <title>Whole genome shotgun sequence of Halomonas cupida NBRC 102219.</title>
        <authorList>
            <person name="Hosoyama A."/>
            <person name="Uohara A."/>
            <person name="Ohji S."/>
            <person name="Ichikawa N."/>
        </authorList>
    </citation>
    <scope>NUCLEOTIDE SEQUENCE [LARGE SCALE GENOMIC DNA]</scope>
    <source>
        <strain evidence="11 14">NBRC 102219</strain>
    </source>
</reference>
<dbReference type="CDD" id="cd07185">
    <property type="entry name" value="OmpA_C-like"/>
    <property type="match status" value="1"/>
</dbReference>
<name>A0A1M7G5P8_9GAMM</name>
<evidence type="ECO:0000256" key="9">
    <source>
        <dbReference type="SAM" id="Phobius"/>
    </source>
</evidence>
<evidence type="ECO:0000256" key="6">
    <source>
        <dbReference type="ARBA" id="ARBA00023136"/>
    </source>
</evidence>
<evidence type="ECO:0000256" key="4">
    <source>
        <dbReference type="ARBA" id="ARBA00022692"/>
    </source>
</evidence>
<dbReference type="Proteomes" id="UP000321726">
    <property type="component" value="Unassembled WGS sequence"/>
</dbReference>